<sequence length="174" mass="20191">MVKNNLQKAKVSIELYIEAREKCPRIFQGRDVSNQDLKECFKVVTLSTLPGVTPLGYCASIVRFEDVDWNKFNVEALLKRLMMVMEYFLKEGLDFSGFHVVLDLANLKFGHLKKFNIEIMKTIKILMKAYPVSFSRISLINYPQFIQKGIAIFKPFLSEKLMQRVRTLILSVTM</sequence>
<evidence type="ECO:0000313" key="2">
    <source>
        <dbReference type="EMBL" id="KAL1117529.1"/>
    </source>
</evidence>
<name>A0ABD0YK72_9HEMI</name>
<proteinExistence type="predicted"/>
<dbReference type="Proteomes" id="UP001558652">
    <property type="component" value="Unassembled WGS sequence"/>
</dbReference>
<dbReference type="EMBL" id="JBFDAA010000015">
    <property type="protein sequence ID" value="KAL1117529.1"/>
    <property type="molecule type" value="Genomic_DNA"/>
</dbReference>
<dbReference type="InterPro" id="IPR036865">
    <property type="entry name" value="CRAL-TRIO_dom_sf"/>
</dbReference>
<dbReference type="SUPFAM" id="SSF52087">
    <property type="entry name" value="CRAL/TRIO domain"/>
    <property type="match status" value="1"/>
</dbReference>
<dbReference type="PANTHER" id="PTHR10174:SF213">
    <property type="entry name" value="CRAL-TRIO DOMAIN-CONTAINING PROTEIN"/>
    <property type="match status" value="1"/>
</dbReference>
<evidence type="ECO:0000313" key="3">
    <source>
        <dbReference type="Proteomes" id="UP001558652"/>
    </source>
</evidence>
<dbReference type="PROSITE" id="PS50191">
    <property type="entry name" value="CRAL_TRIO"/>
    <property type="match status" value="1"/>
</dbReference>
<organism evidence="2 3">
    <name type="scientific">Ranatra chinensis</name>
    <dbReference type="NCBI Taxonomy" id="642074"/>
    <lineage>
        <taxon>Eukaryota</taxon>
        <taxon>Metazoa</taxon>
        <taxon>Ecdysozoa</taxon>
        <taxon>Arthropoda</taxon>
        <taxon>Hexapoda</taxon>
        <taxon>Insecta</taxon>
        <taxon>Pterygota</taxon>
        <taxon>Neoptera</taxon>
        <taxon>Paraneoptera</taxon>
        <taxon>Hemiptera</taxon>
        <taxon>Heteroptera</taxon>
        <taxon>Panheteroptera</taxon>
        <taxon>Nepomorpha</taxon>
        <taxon>Nepidae</taxon>
        <taxon>Ranatrinae</taxon>
        <taxon>Ranatra</taxon>
    </lineage>
</organism>
<feature type="domain" description="CRAL-TRIO" evidence="1">
    <location>
        <begin position="37"/>
        <end position="174"/>
    </location>
</feature>
<dbReference type="Pfam" id="PF00650">
    <property type="entry name" value="CRAL_TRIO"/>
    <property type="match status" value="1"/>
</dbReference>
<comment type="caution">
    <text evidence="2">The sequence shown here is derived from an EMBL/GenBank/DDBJ whole genome shotgun (WGS) entry which is preliminary data.</text>
</comment>
<dbReference type="Gene3D" id="3.40.525.10">
    <property type="entry name" value="CRAL-TRIO lipid binding domain"/>
    <property type="match status" value="1"/>
</dbReference>
<dbReference type="CDD" id="cd00170">
    <property type="entry name" value="SEC14"/>
    <property type="match status" value="1"/>
</dbReference>
<reference evidence="2 3" key="1">
    <citation type="submission" date="2024-07" db="EMBL/GenBank/DDBJ databases">
        <title>Chromosome-level genome assembly of the water stick insect Ranatra chinensis (Heteroptera: Nepidae).</title>
        <authorList>
            <person name="Liu X."/>
        </authorList>
    </citation>
    <scope>NUCLEOTIDE SEQUENCE [LARGE SCALE GENOMIC DNA]</scope>
    <source>
        <strain evidence="2">Cailab_2021Rc</strain>
        <tissue evidence="2">Muscle</tissue>
    </source>
</reference>
<accession>A0ABD0YK72</accession>
<gene>
    <name evidence="2" type="ORF">AAG570_003845</name>
</gene>
<protein>
    <recommendedName>
        <fullName evidence="1">CRAL-TRIO domain-containing protein</fullName>
    </recommendedName>
</protein>
<keyword evidence="3" id="KW-1185">Reference proteome</keyword>
<dbReference type="InterPro" id="IPR001251">
    <property type="entry name" value="CRAL-TRIO_dom"/>
</dbReference>
<dbReference type="PANTHER" id="PTHR10174">
    <property type="entry name" value="ALPHA-TOCOPHEROL TRANSFER PROTEIN-RELATED"/>
    <property type="match status" value="1"/>
</dbReference>
<dbReference type="AlphaFoldDB" id="A0ABD0YK72"/>
<evidence type="ECO:0000259" key="1">
    <source>
        <dbReference type="PROSITE" id="PS50191"/>
    </source>
</evidence>